<accession>A0A834XZZ3</accession>
<name>A0A834XZZ3_APHGI</name>
<dbReference type="AlphaFoldDB" id="A0A834XZZ3"/>
<evidence type="ECO:0000313" key="2">
    <source>
        <dbReference type="Proteomes" id="UP000639338"/>
    </source>
</evidence>
<reference evidence="1 2" key="1">
    <citation type="submission" date="2020-08" db="EMBL/GenBank/DDBJ databases">
        <title>Aphidius gifuensis genome sequencing and assembly.</title>
        <authorList>
            <person name="Du Z."/>
        </authorList>
    </citation>
    <scope>NUCLEOTIDE SEQUENCE [LARGE SCALE GENOMIC DNA]</scope>
    <source>
        <strain evidence="1">YNYX2018</strain>
        <tissue evidence="1">Adults</tissue>
    </source>
</reference>
<dbReference type="EMBL" id="JACMRX010000002">
    <property type="protein sequence ID" value="KAF7996011.1"/>
    <property type="molecule type" value="Genomic_DNA"/>
</dbReference>
<proteinExistence type="predicted"/>
<organism evidence="1 2">
    <name type="scientific">Aphidius gifuensis</name>
    <name type="common">Parasitoid wasp</name>
    <dbReference type="NCBI Taxonomy" id="684658"/>
    <lineage>
        <taxon>Eukaryota</taxon>
        <taxon>Metazoa</taxon>
        <taxon>Ecdysozoa</taxon>
        <taxon>Arthropoda</taxon>
        <taxon>Hexapoda</taxon>
        <taxon>Insecta</taxon>
        <taxon>Pterygota</taxon>
        <taxon>Neoptera</taxon>
        <taxon>Endopterygota</taxon>
        <taxon>Hymenoptera</taxon>
        <taxon>Apocrita</taxon>
        <taxon>Ichneumonoidea</taxon>
        <taxon>Braconidae</taxon>
        <taxon>Aphidiinae</taxon>
        <taxon>Aphidius</taxon>
    </lineage>
</organism>
<evidence type="ECO:0000313" key="1">
    <source>
        <dbReference type="EMBL" id="KAF7996011.1"/>
    </source>
</evidence>
<keyword evidence="2" id="KW-1185">Reference proteome</keyword>
<sequence>MATSTQGQRTTTSSSMFTQLEQRLDNLQQMMLGCMKEIKEIKKLKPFFHNLKKNKNEDTKKSKSFTKGEIEKFLNEAPDEQWLDVKVVMIFGFHGYCRRQELHGLLTSDIIMRL</sequence>
<protein>
    <submittedName>
        <fullName evidence="1">Uncharacterized protein</fullName>
    </submittedName>
</protein>
<dbReference type="Proteomes" id="UP000639338">
    <property type="component" value="Unassembled WGS sequence"/>
</dbReference>
<comment type="caution">
    <text evidence="1">The sequence shown here is derived from an EMBL/GenBank/DDBJ whole genome shotgun (WGS) entry which is preliminary data.</text>
</comment>
<gene>
    <name evidence="1" type="ORF">HCN44_009049</name>
</gene>